<dbReference type="EMBL" id="JACGCM010001378">
    <property type="protein sequence ID" value="KAF6156084.1"/>
    <property type="molecule type" value="Genomic_DNA"/>
</dbReference>
<dbReference type="AlphaFoldDB" id="A0A7J7MMQ2"/>
<keyword evidence="2" id="KW-1185">Reference proteome</keyword>
<organism evidence="1 2">
    <name type="scientific">Kingdonia uniflora</name>
    <dbReference type="NCBI Taxonomy" id="39325"/>
    <lineage>
        <taxon>Eukaryota</taxon>
        <taxon>Viridiplantae</taxon>
        <taxon>Streptophyta</taxon>
        <taxon>Embryophyta</taxon>
        <taxon>Tracheophyta</taxon>
        <taxon>Spermatophyta</taxon>
        <taxon>Magnoliopsida</taxon>
        <taxon>Ranunculales</taxon>
        <taxon>Circaeasteraceae</taxon>
        <taxon>Kingdonia</taxon>
    </lineage>
</organism>
<proteinExistence type="predicted"/>
<sequence>LLQTNLSSPSPVTLFIFENTQKPLLPGIQFGTKEGRIRIMGEIDDGEDSKHWDIDTSIRGKPLSLRECCITLGIFMKLEEEMGLALRWILWI</sequence>
<dbReference type="Proteomes" id="UP000541444">
    <property type="component" value="Unassembled WGS sequence"/>
</dbReference>
<feature type="non-terminal residue" evidence="1">
    <location>
        <position position="1"/>
    </location>
</feature>
<comment type="caution">
    <text evidence="1">The sequence shown here is derived from an EMBL/GenBank/DDBJ whole genome shotgun (WGS) entry which is preliminary data.</text>
</comment>
<gene>
    <name evidence="1" type="ORF">GIB67_007459</name>
</gene>
<evidence type="ECO:0000313" key="1">
    <source>
        <dbReference type="EMBL" id="KAF6156084.1"/>
    </source>
</evidence>
<reference evidence="1 2" key="1">
    <citation type="journal article" date="2020" name="IScience">
        <title>Genome Sequencing of the Endangered Kingdonia uniflora (Circaeasteraceae, Ranunculales) Reveals Potential Mechanisms of Evolutionary Specialization.</title>
        <authorList>
            <person name="Sun Y."/>
            <person name="Deng T."/>
            <person name="Zhang A."/>
            <person name="Moore M.J."/>
            <person name="Landis J.B."/>
            <person name="Lin N."/>
            <person name="Zhang H."/>
            <person name="Zhang X."/>
            <person name="Huang J."/>
            <person name="Zhang X."/>
            <person name="Sun H."/>
            <person name="Wang H."/>
        </authorList>
    </citation>
    <scope>NUCLEOTIDE SEQUENCE [LARGE SCALE GENOMIC DNA]</scope>
    <source>
        <strain evidence="1">TB1705</strain>
        <tissue evidence="1">Leaf</tissue>
    </source>
</reference>
<evidence type="ECO:0000313" key="2">
    <source>
        <dbReference type="Proteomes" id="UP000541444"/>
    </source>
</evidence>
<name>A0A7J7MMQ2_9MAGN</name>
<protein>
    <submittedName>
        <fullName evidence="1">Uncharacterized protein</fullName>
    </submittedName>
</protein>
<accession>A0A7J7MMQ2</accession>